<evidence type="ECO:0000313" key="2">
    <source>
        <dbReference type="Proteomes" id="UP000176923"/>
    </source>
</evidence>
<comment type="caution">
    <text evidence="1">The sequence shown here is derived from an EMBL/GenBank/DDBJ whole genome shotgun (WGS) entry which is preliminary data.</text>
</comment>
<dbReference type="STRING" id="1798382.A3D77_04855"/>
<dbReference type="PANTHER" id="PTHR36842:SF1">
    <property type="entry name" value="PROTEIN TOLB"/>
    <property type="match status" value="1"/>
</dbReference>
<gene>
    <name evidence="1" type="ORF">A3D77_04855</name>
</gene>
<name>A0A1F5ZLP0_9BACT</name>
<dbReference type="SUPFAM" id="SSF82171">
    <property type="entry name" value="DPP6 N-terminal domain-like"/>
    <property type="match status" value="1"/>
</dbReference>
<proteinExistence type="predicted"/>
<accession>A0A1F5ZLP0</accession>
<evidence type="ECO:0000313" key="1">
    <source>
        <dbReference type="EMBL" id="OGG13399.1"/>
    </source>
</evidence>
<dbReference type="AlphaFoldDB" id="A0A1F5ZLP0"/>
<dbReference type="EMBL" id="MFJL01000036">
    <property type="protein sequence ID" value="OGG13399.1"/>
    <property type="molecule type" value="Genomic_DNA"/>
</dbReference>
<dbReference type="PANTHER" id="PTHR36842">
    <property type="entry name" value="PROTEIN TOLB HOMOLOG"/>
    <property type="match status" value="1"/>
</dbReference>
<dbReference type="Gene3D" id="2.120.10.30">
    <property type="entry name" value="TolB, C-terminal domain"/>
    <property type="match status" value="1"/>
</dbReference>
<dbReference type="Proteomes" id="UP000176923">
    <property type="component" value="Unassembled WGS sequence"/>
</dbReference>
<sequence length="427" mass="47291">MLTKKKIVILSVALFALAVSLVGLFLTSSKTSEITSSETGPSATSIYRTNENRNITSTPIFPTISLVGATFIPTVTPIVQIPTASPSVFISTTLTPTSTLTPTPGEITLGRLSYIQDKDIYNTDLKSTNLLVANETTPSGSLKWSPKGSYLSWISERQASTSSVVVYHVEQRRKKTVEIGVQNFTDYAWSPDEKKVSILYGDTVGSFSKVFFTDEPTIFMELTIPIYPISGFKWLKNGQYLIWGSKGIYVFNIETEQLDMLVSQDGITFISISPDETKLLYSVSENENNEWYIKDLTGNTSASLIKPQSFDFTSVNLPASYAEKGFDSKAVWFPSSDKIFLTIKYLREFPIVGMYDISSNSYSVISFFNIKNSDFMSDPYTLIGERAASKNGSMESQIHLFTIEGQANLGLIKVIPHASSPAFYFGN</sequence>
<reference evidence="1 2" key="1">
    <citation type="journal article" date="2016" name="Nat. Commun.">
        <title>Thousands of microbial genomes shed light on interconnected biogeochemical processes in an aquifer system.</title>
        <authorList>
            <person name="Anantharaman K."/>
            <person name="Brown C.T."/>
            <person name="Hug L.A."/>
            <person name="Sharon I."/>
            <person name="Castelle C.J."/>
            <person name="Probst A.J."/>
            <person name="Thomas B.C."/>
            <person name="Singh A."/>
            <person name="Wilkins M.J."/>
            <person name="Karaoz U."/>
            <person name="Brodie E.L."/>
            <person name="Williams K.H."/>
            <person name="Hubbard S.S."/>
            <person name="Banfield J.F."/>
        </authorList>
    </citation>
    <scope>NUCLEOTIDE SEQUENCE [LARGE SCALE GENOMIC DNA]</scope>
</reference>
<dbReference type="InterPro" id="IPR011042">
    <property type="entry name" value="6-blade_b-propeller_TolB-like"/>
</dbReference>
<organism evidence="1 2">
    <name type="scientific">Candidatus Gottesmanbacteria bacterium RIFCSPHIGHO2_02_FULL_39_11</name>
    <dbReference type="NCBI Taxonomy" id="1798382"/>
    <lineage>
        <taxon>Bacteria</taxon>
        <taxon>Candidatus Gottesmaniibacteriota</taxon>
    </lineage>
</organism>
<protein>
    <submittedName>
        <fullName evidence="1">Uncharacterized protein</fullName>
    </submittedName>
</protein>